<evidence type="ECO:0000256" key="2">
    <source>
        <dbReference type="SAM" id="SignalP"/>
    </source>
</evidence>
<dbReference type="PANTHER" id="PTHR21523">
    <property type="match status" value="1"/>
</dbReference>
<dbReference type="EMBL" id="LNIX01000029">
    <property type="protein sequence ID" value="OXA41512.1"/>
    <property type="molecule type" value="Genomic_DNA"/>
</dbReference>
<name>A0A226D7I9_FOLCA</name>
<feature type="compositionally biased region" description="Basic and acidic residues" evidence="1">
    <location>
        <begin position="504"/>
        <end position="519"/>
    </location>
</feature>
<evidence type="ECO:0000313" key="4">
    <source>
        <dbReference type="Proteomes" id="UP000198287"/>
    </source>
</evidence>
<sequence length="539" mass="58180">MGIILLLVLSALLRLCQAEWSVVPTPKCNTPEDCFFLFLHLRVKPVPPDVVHAGEVFEIKGPVTWTSSSTNWLVSVQRVTLRNVKIENIFEKSKAAATGYPYNNKYNIDGRIDTEFYSILPDASKKSVPFSGEYSLNGTLGDDRLFMEGGFSGSVQISAHHTLLFRLDDKGFLEFHSNSTYWDCTITQITLANWFAADEPARDEAWGQLAVAMTQLIKIELVARISPILLDHITSKFKGYTMASIGRGKFLTETRPTDSTMTPAITTPTRTTPTTTTPTTTTPTTTTPTTTTPTTTTPTTTTPTTTTPTTTTPTTTTPTTTTPTTTTPTTTTPTTTTPTTTTPTTTTPTTTTPTTTTPTTSTPTTTTRTTPTTTTPTTPTGATPPTTITRVTSPTPVTISPPTRITAAPTAVTLPLAVPTVLIDVDPFRYKGNDIITLTPEETKPISVPIWSMAVIKQLLEQVLSENNPTTPTTTTSTTPSTSAPREVITASEKPAKLTIPIESGRETETGQGPKNDKFKSYSNPFLTILVNQFVGTPT</sequence>
<feature type="region of interest" description="Disordered" evidence="1">
    <location>
        <begin position="253"/>
        <end position="402"/>
    </location>
</feature>
<dbReference type="PANTHER" id="PTHR21523:SF47">
    <property type="entry name" value="SALIVARY GLUE PROTEIN SGS-3"/>
    <property type="match status" value="1"/>
</dbReference>
<accession>A0A226D7I9</accession>
<feature type="signal peptide" evidence="2">
    <location>
        <begin position="1"/>
        <end position="18"/>
    </location>
</feature>
<evidence type="ECO:0000313" key="3">
    <source>
        <dbReference type="EMBL" id="OXA41512.1"/>
    </source>
</evidence>
<comment type="caution">
    <text evidence="3">The sequence shown here is derived from an EMBL/GenBank/DDBJ whole genome shotgun (WGS) entry which is preliminary data.</text>
</comment>
<feature type="compositionally biased region" description="Low complexity" evidence="1">
    <location>
        <begin position="257"/>
        <end position="402"/>
    </location>
</feature>
<reference evidence="3 4" key="1">
    <citation type="submission" date="2015-12" db="EMBL/GenBank/DDBJ databases">
        <title>The genome of Folsomia candida.</title>
        <authorList>
            <person name="Faddeeva A."/>
            <person name="Derks M.F."/>
            <person name="Anvar Y."/>
            <person name="Smit S."/>
            <person name="Van Straalen N."/>
            <person name="Roelofs D."/>
        </authorList>
    </citation>
    <scope>NUCLEOTIDE SEQUENCE [LARGE SCALE GENOMIC DNA]</scope>
    <source>
        <strain evidence="3 4">VU population</strain>
        <tissue evidence="3">Whole body</tissue>
    </source>
</reference>
<proteinExistence type="predicted"/>
<dbReference type="STRING" id="158441.A0A226D7I9"/>
<dbReference type="AlphaFoldDB" id="A0A226D7I9"/>
<feature type="compositionally biased region" description="Low complexity" evidence="1">
    <location>
        <begin position="469"/>
        <end position="483"/>
    </location>
</feature>
<evidence type="ECO:0000256" key="1">
    <source>
        <dbReference type="SAM" id="MobiDB-lite"/>
    </source>
</evidence>
<protein>
    <submittedName>
        <fullName evidence="3">Polycystic kidney disease protein 1-like 3</fullName>
    </submittedName>
</protein>
<keyword evidence="2" id="KW-0732">Signal</keyword>
<keyword evidence="4" id="KW-1185">Reference proteome</keyword>
<feature type="chain" id="PRO_5013053425" evidence="2">
    <location>
        <begin position="19"/>
        <end position="539"/>
    </location>
</feature>
<feature type="region of interest" description="Disordered" evidence="1">
    <location>
        <begin position="466"/>
        <end position="519"/>
    </location>
</feature>
<organism evidence="3 4">
    <name type="scientific">Folsomia candida</name>
    <name type="common">Springtail</name>
    <dbReference type="NCBI Taxonomy" id="158441"/>
    <lineage>
        <taxon>Eukaryota</taxon>
        <taxon>Metazoa</taxon>
        <taxon>Ecdysozoa</taxon>
        <taxon>Arthropoda</taxon>
        <taxon>Hexapoda</taxon>
        <taxon>Collembola</taxon>
        <taxon>Entomobryomorpha</taxon>
        <taxon>Isotomoidea</taxon>
        <taxon>Isotomidae</taxon>
        <taxon>Proisotominae</taxon>
        <taxon>Folsomia</taxon>
    </lineage>
</organism>
<dbReference type="Proteomes" id="UP000198287">
    <property type="component" value="Unassembled WGS sequence"/>
</dbReference>
<gene>
    <name evidence="3" type="ORF">Fcan01_23662</name>
</gene>